<evidence type="ECO:0000313" key="8">
    <source>
        <dbReference type="Proteomes" id="UP001218638"/>
    </source>
</evidence>
<dbReference type="HAMAP" id="MF_00601">
    <property type="entry name" value="EutC"/>
    <property type="match status" value="1"/>
</dbReference>
<proteinExistence type="inferred from homology"/>
<evidence type="ECO:0000256" key="1">
    <source>
        <dbReference type="ARBA" id="ARBA00022628"/>
    </source>
</evidence>
<feature type="binding site" evidence="5">
    <location>
        <position position="156"/>
    </location>
    <ligand>
        <name>adenosylcob(III)alamin</name>
        <dbReference type="ChEBI" id="CHEBI:18408"/>
    </ligand>
</feature>
<feature type="binding site" evidence="5">
    <location>
        <position position="177"/>
    </location>
    <ligand>
        <name>adenosylcob(III)alamin</name>
        <dbReference type="ChEBI" id="CHEBI:18408"/>
    </ligand>
</feature>
<dbReference type="GO" id="GO:0031419">
    <property type="term" value="F:cobalamin binding"/>
    <property type="evidence" value="ECO:0007669"/>
    <property type="project" value="UniProtKB-UniRule"/>
</dbReference>
<protein>
    <recommendedName>
        <fullName evidence="5">Ethanolamine ammonia-lyase small subunit</fullName>
        <shortName evidence="5">EAL small subunit</shortName>
        <ecNumber evidence="5">4.3.1.7</ecNumber>
    </recommendedName>
</protein>
<dbReference type="NCBIfam" id="NF003971">
    <property type="entry name" value="PRK05465.1"/>
    <property type="match status" value="1"/>
</dbReference>
<feature type="binding site" evidence="5">
    <location>
        <position position="206"/>
    </location>
    <ligand>
        <name>adenosylcob(III)alamin</name>
        <dbReference type="ChEBI" id="CHEBI:18408"/>
    </ligand>
</feature>
<dbReference type="GO" id="GO:0006520">
    <property type="term" value="P:amino acid metabolic process"/>
    <property type="evidence" value="ECO:0007669"/>
    <property type="project" value="InterPro"/>
</dbReference>
<feature type="region of interest" description="Disordered" evidence="6">
    <location>
        <begin position="247"/>
        <end position="267"/>
    </location>
</feature>
<dbReference type="Proteomes" id="UP001218638">
    <property type="component" value="Chromosome"/>
</dbReference>
<comment type="pathway">
    <text evidence="5">Amine and polyamine degradation; ethanolamine degradation.</text>
</comment>
<dbReference type="Gene3D" id="1.10.30.40">
    <property type="entry name" value="Ethanolamine ammonia-lyase light chain (EutC), N-terminal domain"/>
    <property type="match status" value="1"/>
</dbReference>
<keyword evidence="3 5" id="KW-0170">Cobalt</keyword>
<dbReference type="GO" id="GO:0008851">
    <property type="term" value="F:ethanolamine ammonia-lyase activity"/>
    <property type="evidence" value="ECO:0007669"/>
    <property type="project" value="UniProtKB-UniRule"/>
</dbReference>
<gene>
    <name evidence="5 7" type="primary">eutC</name>
    <name evidence="7" type="ORF">PXH66_12005</name>
</gene>
<comment type="catalytic activity">
    <reaction evidence="5">
        <text>ethanolamine = acetaldehyde + NH4(+)</text>
        <dbReference type="Rhea" id="RHEA:15313"/>
        <dbReference type="ChEBI" id="CHEBI:15343"/>
        <dbReference type="ChEBI" id="CHEBI:28938"/>
        <dbReference type="ChEBI" id="CHEBI:57603"/>
        <dbReference type="EC" id="4.3.1.7"/>
    </reaction>
</comment>
<keyword evidence="8" id="KW-1185">Reference proteome</keyword>
<evidence type="ECO:0000256" key="3">
    <source>
        <dbReference type="ARBA" id="ARBA00023285"/>
    </source>
</evidence>
<comment type="similarity">
    <text evidence="5">Belongs to the EutC family.</text>
</comment>
<dbReference type="InterPro" id="IPR042251">
    <property type="entry name" value="EutC_C"/>
</dbReference>
<dbReference type="RefSeq" id="WP_330931730.1">
    <property type="nucleotide sequence ID" value="NZ_CP119075.1"/>
</dbReference>
<keyword evidence="4 5" id="KW-1283">Bacterial microcompartment</keyword>
<organism evidence="7 8">
    <name type="scientific">Synoicihabitans lomoniglobus</name>
    <dbReference type="NCBI Taxonomy" id="2909285"/>
    <lineage>
        <taxon>Bacteria</taxon>
        <taxon>Pseudomonadati</taxon>
        <taxon>Verrucomicrobiota</taxon>
        <taxon>Opitutia</taxon>
        <taxon>Opitutales</taxon>
        <taxon>Opitutaceae</taxon>
        <taxon>Synoicihabitans</taxon>
    </lineage>
</organism>
<evidence type="ECO:0000313" key="7">
    <source>
        <dbReference type="EMBL" id="WED63055.1"/>
    </source>
</evidence>
<dbReference type="Pfam" id="PF05985">
    <property type="entry name" value="EutC"/>
    <property type="match status" value="1"/>
</dbReference>
<dbReference type="PANTHER" id="PTHR39330:SF1">
    <property type="entry name" value="ETHANOLAMINE AMMONIA-LYASE SMALL SUBUNIT"/>
    <property type="match status" value="1"/>
</dbReference>
<name>A0AAE9ZUJ8_9BACT</name>
<comment type="cofactor">
    <cofactor evidence="5">
        <name>adenosylcob(III)alamin</name>
        <dbReference type="ChEBI" id="CHEBI:18408"/>
    </cofactor>
    <text evidence="5">Binds between the large and small subunits.</text>
</comment>
<evidence type="ECO:0000256" key="2">
    <source>
        <dbReference type="ARBA" id="ARBA00023239"/>
    </source>
</evidence>
<dbReference type="InterPro" id="IPR009246">
    <property type="entry name" value="EutC"/>
</dbReference>
<dbReference type="GO" id="GO:0046336">
    <property type="term" value="P:ethanolamine catabolic process"/>
    <property type="evidence" value="ECO:0007669"/>
    <property type="project" value="UniProtKB-UniRule"/>
</dbReference>
<accession>A0AAE9ZUJ8</accession>
<comment type="function">
    <text evidence="5">Catalyzes the deamination of various vicinal amino-alcohols to oxo compounds. Allows this organism to utilize ethanolamine as the sole source of nitrogen and carbon in the presence of external vitamin B12.</text>
</comment>
<dbReference type="GO" id="GO:0031471">
    <property type="term" value="C:ethanolamine degradation polyhedral organelle"/>
    <property type="evidence" value="ECO:0007669"/>
    <property type="project" value="UniProtKB-UniRule"/>
</dbReference>
<reference evidence="7" key="1">
    <citation type="submission" date="2023-03" db="EMBL/GenBank/DDBJ databases">
        <title>Lomoglobus Profundus gen. nov., sp. nov., a novel member of the phylum Verrucomicrobia, isolated from deep-marine sediment of South China Sea.</title>
        <authorList>
            <person name="Ahmad T."/>
            <person name="Ishaq S.E."/>
            <person name="Wang F."/>
        </authorList>
    </citation>
    <scope>NUCLEOTIDE SEQUENCE</scope>
    <source>
        <strain evidence="7">LMO-M01</strain>
    </source>
</reference>
<dbReference type="PANTHER" id="PTHR39330">
    <property type="entry name" value="ETHANOLAMINE AMMONIA-LYASE LIGHT CHAIN"/>
    <property type="match status" value="1"/>
</dbReference>
<evidence type="ECO:0000256" key="5">
    <source>
        <dbReference type="HAMAP-Rule" id="MF_00601"/>
    </source>
</evidence>
<dbReference type="GO" id="GO:0009350">
    <property type="term" value="C:ethanolamine ammonia-lyase complex"/>
    <property type="evidence" value="ECO:0007669"/>
    <property type="project" value="UniProtKB-UniRule"/>
</dbReference>
<dbReference type="Gene3D" id="3.40.50.11240">
    <property type="entry name" value="Ethanolamine ammonia-lyase light chain (EutC)"/>
    <property type="match status" value="1"/>
</dbReference>
<sequence length="267" mass="28672">MTTATVPAPWLNLRRFTDARIALGRAGGSVRSETLLDFRLAHARARDAVQAPFNPAALAATFADAGIATLELTTQARDRATYLRRPDLGRRLDAAAIAALQPLRETPADVALIISDGLSALAAQRQAAATAIALHRHLTRREWTLHPLLLVPFARVKLQDEIGEILGVRHTVMLLGERPGLGSPDSLGAYFTYHPRAACTDADRNCVSNIRPAGLPPEAAATKLDLLLAESCRLAISGVQLKDIQPNSLPAPSADSHPPSCNFLRKN</sequence>
<dbReference type="KEGG" id="slom:PXH66_12005"/>
<dbReference type="EC" id="4.3.1.7" evidence="5"/>
<dbReference type="EMBL" id="CP119075">
    <property type="protein sequence ID" value="WED63055.1"/>
    <property type="molecule type" value="Genomic_DNA"/>
</dbReference>
<comment type="subunit">
    <text evidence="5">The basic unit is a heterodimer which dimerizes to form tetramers. The heterotetramers trimerize; 6 large subunits form a core ring with 6 small subunits projecting outwards.</text>
</comment>
<evidence type="ECO:0000256" key="4">
    <source>
        <dbReference type="ARBA" id="ARBA00024446"/>
    </source>
</evidence>
<dbReference type="AlphaFoldDB" id="A0AAE9ZUJ8"/>
<dbReference type="PIRSF" id="PIRSF018982">
    <property type="entry name" value="EutC"/>
    <property type="match status" value="1"/>
</dbReference>
<dbReference type="InterPro" id="IPR042255">
    <property type="entry name" value="EutC_N"/>
</dbReference>
<keyword evidence="1 5" id="KW-0846">Cobalamin</keyword>
<evidence type="ECO:0000256" key="6">
    <source>
        <dbReference type="SAM" id="MobiDB-lite"/>
    </source>
</evidence>
<comment type="subcellular location">
    <subcellularLocation>
        <location evidence="5">Bacterial microcompartment</location>
    </subcellularLocation>
</comment>
<keyword evidence="2 5" id="KW-0456">Lyase</keyword>